<dbReference type="Proteomes" id="UP001596267">
    <property type="component" value="Unassembled WGS sequence"/>
</dbReference>
<evidence type="ECO:0000313" key="10">
    <source>
        <dbReference type="Proteomes" id="UP001596267"/>
    </source>
</evidence>
<dbReference type="RefSeq" id="WP_253052285.1">
    <property type="nucleotide sequence ID" value="NZ_JAMXWN010000001.1"/>
</dbReference>
<protein>
    <submittedName>
        <fullName evidence="9">DUF421 domain-containing protein</fullName>
    </submittedName>
</protein>
<dbReference type="InterPro" id="IPR023090">
    <property type="entry name" value="UPF0702_alpha/beta_dom_sf"/>
</dbReference>
<dbReference type="PANTHER" id="PTHR34582:SF2">
    <property type="entry name" value="UPF0702 TRANSMEMBRANE PROTEIN YDFR"/>
    <property type="match status" value="1"/>
</dbReference>
<keyword evidence="6 7" id="KW-0472">Membrane</keyword>
<accession>A0ABW1WD12</accession>
<evidence type="ECO:0000256" key="2">
    <source>
        <dbReference type="ARBA" id="ARBA00006448"/>
    </source>
</evidence>
<name>A0ABW1WD12_9BACL</name>
<dbReference type="Pfam" id="PF04239">
    <property type="entry name" value="DUF421"/>
    <property type="match status" value="1"/>
</dbReference>
<comment type="subcellular location">
    <subcellularLocation>
        <location evidence="1">Cell membrane</location>
        <topology evidence="1">Multi-pass membrane protein</topology>
    </subcellularLocation>
</comment>
<evidence type="ECO:0000259" key="8">
    <source>
        <dbReference type="Pfam" id="PF04239"/>
    </source>
</evidence>
<reference evidence="10" key="1">
    <citation type="journal article" date="2019" name="Int. J. Syst. Evol. Microbiol.">
        <title>The Global Catalogue of Microorganisms (GCM) 10K type strain sequencing project: providing services to taxonomists for standard genome sequencing and annotation.</title>
        <authorList>
            <consortium name="The Broad Institute Genomics Platform"/>
            <consortium name="The Broad Institute Genome Sequencing Center for Infectious Disease"/>
            <person name="Wu L."/>
            <person name="Ma J."/>
        </authorList>
    </citation>
    <scope>NUCLEOTIDE SEQUENCE [LARGE SCALE GENOMIC DNA]</scope>
    <source>
        <strain evidence="10">CCUG 42001</strain>
    </source>
</reference>
<comment type="similarity">
    <text evidence="2">Belongs to the UPF0702 family.</text>
</comment>
<feature type="transmembrane region" description="Helical" evidence="7">
    <location>
        <begin position="57"/>
        <end position="76"/>
    </location>
</feature>
<feature type="domain" description="YetF C-terminal" evidence="8">
    <location>
        <begin position="78"/>
        <end position="148"/>
    </location>
</feature>
<evidence type="ECO:0000256" key="4">
    <source>
        <dbReference type="ARBA" id="ARBA00022692"/>
    </source>
</evidence>
<evidence type="ECO:0000313" key="9">
    <source>
        <dbReference type="EMBL" id="MFC6385394.1"/>
    </source>
</evidence>
<dbReference type="Gene3D" id="3.30.240.20">
    <property type="entry name" value="bsu07140 like domains"/>
    <property type="match status" value="1"/>
</dbReference>
<evidence type="ECO:0000256" key="6">
    <source>
        <dbReference type="ARBA" id="ARBA00023136"/>
    </source>
</evidence>
<organism evidence="9 10">
    <name type="scientific">Sporolactobacillus kofuensis</name>
    <dbReference type="NCBI Taxonomy" id="269672"/>
    <lineage>
        <taxon>Bacteria</taxon>
        <taxon>Bacillati</taxon>
        <taxon>Bacillota</taxon>
        <taxon>Bacilli</taxon>
        <taxon>Bacillales</taxon>
        <taxon>Sporolactobacillaceae</taxon>
        <taxon>Sporolactobacillus</taxon>
    </lineage>
</organism>
<dbReference type="EMBL" id="JBHSTQ010000002">
    <property type="protein sequence ID" value="MFC6385394.1"/>
    <property type="molecule type" value="Genomic_DNA"/>
</dbReference>
<proteinExistence type="inferred from homology"/>
<comment type="caution">
    <text evidence="9">The sequence shown here is derived from an EMBL/GenBank/DDBJ whole genome shotgun (WGS) entry which is preliminary data.</text>
</comment>
<evidence type="ECO:0000256" key="1">
    <source>
        <dbReference type="ARBA" id="ARBA00004651"/>
    </source>
</evidence>
<keyword evidence="3" id="KW-1003">Cell membrane</keyword>
<keyword evidence="4 7" id="KW-0812">Transmembrane</keyword>
<evidence type="ECO:0000256" key="5">
    <source>
        <dbReference type="ARBA" id="ARBA00022989"/>
    </source>
</evidence>
<feature type="transmembrane region" description="Helical" evidence="7">
    <location>
        <begin position="6"/>
        <end position="23"/>
    </location>
</feature>
<keyword evidence="5 7" id="KW-1133">Transmembrane helix</keyword>
<gene>
    <name evidence="9" type="ORF">ACFP7A_02170</name>
</gene>
<evidence type="ECO:0000256" key="3">
    <source>
        <dbReference type="ARBA" id="ARBA00022475"/>
    </source>
</evidence>
<dbReference type="PANTHER" id="PTHR34582">
    <property type="entry name" value="UPF0702 TRANSMEMBRANE PROTEIN YCAP"/>
    <property type="match status" value="1"/>
</dbReference>
<evidence type="ECO:0000256" key="7">
    <source>
        <dbReference type="SAM" id="Phobius"/>
    </source>
</evidence>
<keyword evidence="10" id="KW-1185">Reference proteome</keyword>
<sequence>MDLNLIWKAVLIIVCGIFLLRLLGRSSISQMTTSHTVIMISIGTLLIQPIISNRNIWLTFVLASILVLTLIIIELIQMKWDFTEALITGRSKIVIENGALNQKNLKKLRISVDDLEMSLRQNGIEKITDVQWATIEPSGQLGYLLTDKKKFATKEDTDKIYELLNQLISQLNDTKTKPPENNKLTNQVSNLFTEVKKGHSSSNSDQLN</sequence>
<dbReference type="InterPro" id="IPR007353">
    <property type="entry name" value="DUF421"/>
</dbReference>